<dbReference type="Proteomes" id="UP001519332">
    <property type="component" value="Unassembled WGS sequence"/>
</dbReference>
<sequence length="315" mass="35268">MGDLNSVSDQLKLVTSNGFVRVSAGEVDLAEYVTDPGVPQSDSPKPYLHPLRTIAGDVVSAIRPHDHTWHNGLQFTAANLSGENFWGGRTFVRGQGYTPLDNNGSMRHVNWQHARCENGRAELRHQLEWQTQAGECWLLEDRSIDVGEVDVLDGSWLLTWKTHLHNTSGRQLRWGSPVTEGRPTAGYGGLFWRGPRSFIGGTARTSTGVEGDDAMGCRAPWLSYTGQHDVSLRHSTVVFVDCPANVRYPTPWYVRTAPFPVVSFAVTFHQPLLLEPGERLSLTHHAIIADGQWEPERIERYIALRIAARWDKEKP</sequence>
<accession>A0ABS4TSS1</accession>
<dbReference type="InterPro" id="IPR029475">
    <property type="entry name" value="DUF6807"/>
</dbReference>
<gene>
    <name evidence="1" type="ORF">JOF56_007832</name>
</gene>
<keyword evidence="2" id="KW-1185">Reference proteome</keyword>
<dbReference type="RefSeq" id="WP_209644390.1">
    <property type="nucleotide sequence ID" value="NZ_JAGINW010000001.1"/>
</dbReference>
<organism evidence="1 2">
    <name type="scientific">Kibdelosporangium banguiense</name>
    <dbReference type="NCBI Taxonomy" id="1365924"/>
    <lineage>
        <taxon>Bacteria</taxon>
        <taxon>Bacillati</taxon>
        <taxon>Actinomycetota</taxon>
        <taxon>Actinomycetes</taxon>
        <taxon>Pseudonocardiales</taxon>
        <taxon>Pseudonocardiaceae</taxon>
        <taxon>Kibdelosporangium</taxon>
    </lineage>
</organism>
<evidence type="ECO:0000313" key="2">
    <source>
        <dbReference type="Proteomes" id="UP001519332"/>
    </source>
</evidence>
<comment type="caution">
    <text evidence="1">The sequence shown here is derived from an EMBL/GenBank/DDBJ whole genome shotgun (WGS) entry which is preliminary data.</text>
</comment>
<name>A0ABS4TSS1_9PSEU</name>
<reference evidence="1 2" key="1">
    <citation type="submission" date="2021-03" db="EMBL/GenBank/DDBJ databases">
        <title>Sequencing the genomes of 1000 actinobacteria strains.</title>
        <authorList>
            <person name="Klenk H.-P."/>
        </authorList>
    </citation>
    <scope>NUCLEOTIDE SEQUENCE [LARGE SCALE GENOMIC DNA]</scope>
    <source>
        <strain evidence="1 2">DSM 46670</strain>
    </source>
</reference>
<protein>
    <recommendedName>
        <fullName evidence="3">Methane oxygenase PmoA</fullName>
    </recommendedName>
</protein>
<evidence type="ECO:0000313" key="1">
    <source>
        <dbReference type="EMBL" id="MBP2327447.1"/>
    </source>
</evidence>
<proteinExistence type="predicted"/>
<dbReference type="Pfam" id="PF14100">
    <property type="entry name" value="DUF6807"/>
    <property type="match status" value="1"/>
</dbReference>
<evidence type="ECO:0008006" key="3">
    <source>
        <dbReference type="Google" id="ProtNLM"/>
    </source>
</evidence>
<dbReference type="EMBL" id="JAGINW010000001">
    <property type="protein sequence ID" value="MBP2327447.1"/>
    <property type="molecule type" value="Genomic_DNA"/>
</dbReference>